<evidence type="ECO:0000313" key="2">
    <source>
        <dbReference type="EMBL" id="OAN44905.1"/>
    </source>
</evidence>
<dbReference type="InterPro" id="IPR022002">
    <property type="entry name" value="ChsH2_Znr"/>
</dbReference>
<evidence type="ECO:0000259" key="1">
    <source>
        <dbReference type="Pfam" id="PF12172"/>
    </source>
</evidence>
<evidence type="ECO:0000313" key="3">
    <source>
        <dbReference type="Proteomes" id="UP000078543"/>
    </source>
</evidence>
<comment type="caution">
    <text evidence="2">The sequence shown here is derived from an EMBL/GenBank/DDBJ whole genome shotgun (WGS) entry which is preliminary data.</text>
</comment>
<dbReference type="EMBL" id="LWQU01000192">
    <property type="protein sequence ID" value="OAN44905.1"/>
    <property type="molecule type" value="Genomic_DNA"/>
</dbReference>
<dbReference type="Proteomes" id="UP000078543">
    <property type="component" value="Unassembled WGS sequence"/>
</dbReference>
<keyword evidence="3" id="KW-1185">Reference proteome</keyword>
<feature type="domain" description="ChsH2 rubredoxin-like zinc ribbon" evidence="1">
    <location>
        <begin position="26"/>
        <end position="51"/>
    </location>
</feature>
<dbReference type="OrthoDB" id="332228at2"/>
<gene>
    <name evidence="2" type="ORF">A6A05_17305</name>
</gene>
<dbReference type="NCBIfam" id="NF041374">
    <property type="entry name" value="GDCCVxC"/>
    <property type="match status" value="1"/>
</dbReference>
<dbReference type="RefSeq" id="WP_068504380.1">
    <property type="nucleotide sequence ID" value="NZ_LWQU01000192.1"/>
</dbReference>
<sequence>MSDCWFTTSTVTCPACGARQEEEMPGQLWALTCKACGHVMHPPKGECCVFCAYGDVPCPDSQIGRSCSCGNEE</sequence>
<reference evidence="2 3" key="1">
    <citation type="submission" date="2016-04" db="EMBL/GenBank/DDBJ databases">
        <title>Draft genome sequence of freshwater magnetotactic bacteria Magnetospirillum marisnigri SP-1 and Magnetospirillum moscoviense BB-1.</title>
        <authorList>
            <person name="Koziaeva V."/>
            <person name="Dziuba M.V."/>
            <person name="Ivanov T.M."/>
            <person name="Kuznetsov B."/>
            <person name="Grouzdev D.S."/>
        </authorList>
    </citation>
    <scope>NUCLEOTIDE SEQUENCE [LARGE SCALE GENOMIC DNA]</scope>
    <source>
        <strain evidence="2 3">BB-1</strain>
    </source>
</reference>
<proteinExistence type="predicted"/>
<dbReference type="AlphaFoldDB" id="A0A178MA48"/>
<accession>A0A178MA48</accession>
<protein>
    <recommendedName>
        <fullName evidence="1">ChsH2 rubredoxin-like zinc ribbon domain-containing protein</fullName>
    </recommendedName>
</protein>
<name>A0A178MA48_9PROT</name>
<dbReference type="STRING" id="1437059.A6A05_17305"/>
<dbReference type="Pfam" id="PF12172">
    <property type="entry name" value="zf-ChsH2"/>
    <property type="match status" value="1"/>
</dbReference>
<organism evidence="2 3">
    <name type="scientific">Magnetospirillum moscoviense</name>
    <dbReference type="NCBI Taxonomy" id="1437059"/>
    <lineage>
        <taxon>Bacteria</taxon>
        <taxon>Pseudomonadati</taxon>
        <taxon>Pseudomonadota</taxon>
        <taxon>Alphaproteobacteria</taxon>
        <taxon>Rhodospirillales</taxon>
        <taxon>Rhodospirillaceae</taxon>
        <taxon>Magnetospirillum</taxon>
    </lineage>
</organism>
<dbReference type="InterPro" id="IPR047677">
    <property type="entry name" value="GDCCVxC"/>
</dbReference>